<evidence type="ECO:0000256" key="7">
    <source>
        <dbReference type="ARBA" id="ARBA00023315"/>
    </source>
</evidence>
<comment type="caution">
    <text evidence="10">The sequence shown here is derived from an EMBL/GenBank/DDBJ whole genome shotgun (WGS) entry which is preliminary data.</text>
</comment>
<keyword evidence="4 8" id="KW-0812">Transmembrane</keyword>
<dbReference type="SUPFAM" id="SSF56317">
    <property type="entry name" value="Carbon-nitrogen hydrolase"/>
    <property type="match status" value="1"/>
</dbReference>
<dbReference type="HAMAP" id="MF_01148">
    <property type="entry name" value="Lnt"/>
    <property type="match status" value="1"/>
</dbReference>
<organism evidence="10 11">
    <name type="scientific">Amnibacterium setariae</name>
    <dbReference type="NCBI Taxonomy" id="2306585"/>
    <lineage>
        <taxon>Bacteria</taxon>
        <taxon>Bacillati</taxon>
        <taxon>Actinomycetota</taxon>
        <taxon>Actinomycetes</taxon>
        <taxon>Micrococcales</taxon>
        <taxon>Microbacteriaceae</taxon>
        <taxon>Amnibacterium</taxon>
    </lineage>
</organism>
<evidence type="ECO:0000256" key="6">
    <source>
        <dbReference type="ARBA" id="ARBA00023136"/>
    </source>
</evidence>
<evidence type="ECO:0000256" key="4">
    <source>
        <dbReference type="ARBA" id="ARBA00022692"/>
    </source>
</evidence>
<evidence type="ECO:0000256" key="2">
    <source>
        <dbReference type="ARBA" id="ARBA00022475"/>
    </source>
</evidence>
<dbReference type="NCBIfam" id="TIGR00546">
    <property type="entry name" value="lnt"/>
    <property type="match status" value="1"/>
</dbReference>
<keyword evidence="11" id="KW-1185">Reference proteome</keyword>
<proteinExistence type="inferred from homology"/>
<feature type="transmembrane region" description="Helical" evidence="8">
    <location>
        <begin position="135"/>
        <end position="152"/>
    </location>
</feature>
<keyword evidence="2 8" id="KW-1003">Cell membrane</keyword>
<feature type="transmembrane region" description="Helical" evidence="8">
    <location>
        <begin position="27"/>
        <end position="46"/>
    </location>
</feature>
<evidence type="ECO:0000313" key="10">
    <source>
        <dbReference type="EMBL" id="RIX27700.1"/>
    </source>
</evidence>
<dbReference type="EMBL" id="QXTG01000002">
    <property type="protein sequence ID" value="RIX27700.1"/>
    <property type="molecule type" value="Genomic_DNA"/>
</dbReference>
<dbReference type="RefSeq" id="WP_119482009.1">
    <property type="nucleotide sequence ID" value="NZ_QXTG01000002.1"/>
</dbReference>
<feature type="transmembrane region" description="Helical" evidence="8">
    <location>
        <begin position="76"/>
        <end position="98"/>
    </location>
</feature>
<keyword evidence="6 8" id="KW-0472">Membrane</keyword>
<dbReference type="PANTHER" id="PTHR38686">
    <property type="entry name" value="APOLIPOPROTEIN N-ACYLTRANSFERASE"/>
    <property type="match status" value="1"/>
</dbReference>
<feature type="transmembrane region" description="Helical" evidence="8">
    <location>
        <begin position="52"/>
        <end position="69"/>
    </location>
</feature>
<dbReference type="Gene3D" id="3.60.110.10">
    <property type="entry name" value="Carbon-nitrogen hydrolase"/>
    <property type="match status" value="1"/>
</dbReference>
<dbReference type="InterPro" id="IPR036526">
    <property type="entry name" value="C-N_Hydrolase_sf"/>
</dbReference>
<protein>
    <recommendedName>
        <fullName evidence="8">Apolipoprotein N-acyltransferase</fullName>
        <shortName evidence="8">ALP N-acyltransferase</shortName>
        <ecNumber evidence="8">2.3.1.269</ecNumber>
    </recommendedName>
</protein>
<dbReference type="OrthoDB" id="9804277at2"/>
<comment type="subcellular location">
    <subcellularLocation>
        <location evidence="1 8">Cell membrane</location>
        <topology evidence="1 8">Multi-pass membrane protein</topology>
    </subcellularLocation>
</comment>
<dbReference type="GO" id="GO:0005886">
    <property type="term" value="C:plasma membrane"/>
    <property type="evidence" value="ECO:0007669"/>
    <property type="project" value="UniProtKB-SubCell"/>
</dbReference>
<dbReference type="InterPro" id="IPR004563">
    <property type="entry name" value="Apolipo_AcylTrfase"/>
</dbReference>
<name>A0A3A1TV59_9MICO</name>
<evidence type="ECO:0000256" key="5">
    <source>
        <dbReference type="ARBA" id="ARBA00022989"/>
    </source>
</evidence>
<evidence type="ECO:0000259" key="9">
    <source>
        <dbReference type="PROSITE" id="PS50263"/>
    </source>
</evidence>
<dbReference type="AlphaFoldDB" id="A0A3A1TV59"/>
<dbReference type="InterPro" id="IPR045378">
    <property type="entry name" value="LNT_N"/>
</dbReference>
<dbReference type="PANTHER" id="PTHR38686:SF1">
    <property type="entry name" value="APOLIPOPROTEIN N-ACYLTRANSFERASE"/>
    <property type="match status" value="1"/>
</dbReference>
<gene>
    <name evidence="8 10" type="primary">lnt</name>
    <name evidence="10" type="ORF">D1781_09100</name>
</gene>
<keyword evidence="5 8" id="KW-1133">Transmembrane helix</keyword>
<dbReference type="Pfam" id="PF20154">
    <property type="entry name" value="LNT_N"/>
    <property type="match status" value="1"/>
</dbReference>
<evidence type="ECO:0000256" key="1">
    <source>
        <dbReference type="ARBA" id="ARBA00004651"/>
    </source>
</evidence>
<comment type="similarity">
    <text evidence="8">Belongs to the CN hydrolase family. Apolipoprotein N-acyltransferase subfamily.</text>
</comment>
<feature type="domain" description="CN hydrolase" evidence="9">
    <location>
        <begin position="248"/>
        <end position="495"/>
    </location>
</feature>
<feature type="transmembrane region" description="Helical" evidence="8">
    <location>
        <begin position="219"/>
        <end position="240"/>
    </location>
</feature>
<dbReference type="CDD" id="cd07571">
    <property type="entry name" value="ALP_N-acyl_transferase"/>
    <property type="match status" value="1"/>
</dbReference>
<dbReference type="InterPro" id="IPR003010">
    <property type="entry name" value="C-N_Hydrolase"/>
</dbReference>
<evidence type="ECO:0000256" key="3">
    <source>
        <dbReference type="ARBA" id="ARBA00022679"/>
    </source>
</evidence>
<comment type="function">
    <text evidence="8">Catalyzes the phospholipid dependent N-acylation of the N-terminal cysteine of apolipoprotein, the last step in lipoprotein maturation.</text>
</comment>
<reference evidence="11" key="1">
    <citation type="submission" date="2018-09" db="EMBL/GenBank/DDBJ databases">
        <authorList>
            <person name="Kim I."/>
        </authorList>
    </citation>
    <scope>NUCLEOTIDE SEQUENCE [LARGE SCALE GENOMIC DNA]</scope>
    <source>
        <strain evidence="11">DD4a</strain>
    </source>
</reference>
<dbReference type="Pfam" id="PF00795">
    <property type="entry name" value="CN_hydrolase"/>
    <property type="match status" value="1"/>
</dbReference>
<feature type="transmembrane region" description="Helical" evidence="8">
    <location>
        <begin position="104"/>
        <end position="123"/>
    </location>
</feature>
<comment type="catalytic activity">
    <reaction evidence="8">
        <text>N-terminal S-1,2-diacyl-sn-glyceryl-L-cysteinyl-[lipoprotein] + a glycerophospholipid = N-acyl-S-1,2-diacyl-sn-glyceryl-L-cysteinyl-[lipoprotein] + a 2-acyl-sn-glycero-3-phospholipid + H(+)</text>
        <dbReference type="Rhea" id="RHEA:48228"/>
        <dbReference type="Rhea" id="RHEA-COMP:14681"/>
        <dbReference type="Rhea" id="RHEA-COMP:14684"/>
        <dbReference type="ChEBI" id="CHEBI:15378"/>
        <dbReference type="ChEBI" id="CHEBI:136912"/>
        <dbReference type="ChEBI" id="CHEBI:140656"/>
        <dbReference type="ChEBI" id="CHEBI:140657"/>
        <dbReference type="ChEBI" id="CHEBI:140660"/>
        <dbReference type="EC" id="2.3.1.269"/>
    </reaction>
</comment>
<dbReference type="UniPathway" id="UPA00666"/>
<dbReference type="Proteomes" id="UP000265742">
    <property type="component" value="Unassembled WGS sequence"/>
</dbReference>
<dbReference type="GO" id="GO:0016410">
    <property type="term" value="F:N-acyltransferase activity"/>
    <property type="evidence" value="ECO:0007669"/>
    <property type="project" value="UniProtKB-UniRule"/>
</dbReference>
<dbReference type="GO" id="GO:0042158">
    <property type="term" value="P:lipoprotein biosynthetic process"/>
    <property type="evidence" value="ECO:0007669"/>
    <property type="project" value="UniProtKB-UniRule"/>
</dbReference>
<dbReference type="EC" id="2.3.1.269" evidence="8"/>
<sequence>MTATLARPVPRSAGPARPLRLRGRAELPLPAALVVSAASGLVLSLAHPSTNAWVLAFVGVAGALVALRGRGFWSGALTGLVFGVVFWFSLIDWVTLFLGPVPLLALGLLEALLVAAGGGLLALTYRATGRLHDTPWGRVVVTPLLLAAAWTAREVVAGTWPYGGFDWGAVALSQSTSPFAHLSAWLGTTGLSFVLVWLTALAVAVAIERPGLGVGRLQAVLSRLLALVVVTGALLAVPAFPITVSGSFRVAAVQPDSHAGYFDPDYDPTRNLEQVVRATGPALGQGADLVVWPEGAAMYDPTTDRGLQQQLQYVAQSVGAPLLTGAITERDGRTYNSSVLWDPSANGITALYDKVRPVPFGEYVPDRAFWTPFAPDLLKLVGRDYTPGTRPSVMDVGRTPVGVNICFDVVDDGLILGSVADGAEVLVAQTNNADFGRTDENEQQLAIARLRAIETGRSVVSDSTVASTTVIGPDGRTLAAAKPFTTQTLVVTVPTATGITPAVAFGVPLGGAIAVLGAVLPLLLAVLARRPRRR</sequence>
<keyword evidence="7 8" id="KW-0012">Acyltransferase</keyword>
<feature type="transmembrane region" description="Helical" evidence="8">
    <location>
        <begin position="182"/>
        <end position="207"/>
    </location>
</feature>
<dbReference type="PROSITE" id="PS50263">
    <property type="entry name" value="CN_HYDROLASE"/>
    <property type="match status" value="1"/>
</dbReference>
<feature type="transmembrane region" description="Helical" evidence="8">
    <location>
        <begin position="502"/>
        <end position="528"/>
    </location>
</feature>
<evidence type="ECO:0000313" key="11">
    <source>
        <dbReference type="Proteomes" id="UP000265742"/>
    </source>
</evidence>
<keyword evidence="3 8" id="KW-0808">Transferase</keyword>
<evidence type="ECO:0000256" key="8">
    <source>
        <dbReference type="HAMAP-Rule" id="MF_01148"/>
    </source>
</evidence>
<keyword evidence="10" id="KW-0449">Lipoprotein</keyword>
<comment type="pathway">
    <text evidence="8">Protein modification; lipoprotein biosynthesis (N-acyl transfer).</text>
</comment>
<accession>A0A3A1TV59</accession>